<evidence type="ECO:0000313" key="2">
    <source>
        <dbReference type="EMBL" id="MBM7840994.1"/>
    </source>
</evidence>
<dbReference type="RefSeq" id="WP_204468884.1">
    <property type="nucleotide sequence ID" value="NZ_JAFBCV010000020.1"/>
</dbReference>
<name>A0ABS2SZN6_9BACI</name>
<dbReference type="EMBL" id="JAFBCV010000020">
    <property type="protein sequence ID" value="MBM7840994.1"/>
    <property type="molecule type" value="Genomic_DNA"/>
</dbReference>
<feature type="transmembrane region" description="Helical" evidence="1">
    <location>
        <begin position="33"/>
        <end position="53"/>
    </location>
</feature>
<evidence type="ECO:0000256" key="1">
    <source>
        <dbReference type="SAM" id="Phobius"/>
    </source>
</evidence>
<evidence type="ECO:0000313" key="3">
    <source>
        <dbReference type="Proteomes" id="UP001179280"/>
    </source>
</evidence>
<keyword evidence="1" id="KW-1133">Transmembrane helix</keyword>
<proteinExistence type="predicted"/>
<reference evidence="2" key="1">
    <citation type="submission" date="2021-01" db="EMBL/GenBank/DDBJ databases">
        <title>Genomic Encyclopedia of Type Strains, Phase IV (KMG-IV): sequencing the most valuable type-strain genomes for metagenomic binning, comparative biology and taxonomic classification.</title>
        <authorList>
            <person name="Goeker M."/>
        </authorList>
    </citation>
    <scope>NUCLEOTIDE SEQUENCE</scope>
    <source>
        <strain evidence="2">DSM 21943</strain>
    </source>
</reference>
<keyword evidence="3" id="KW-1185">Reference proteome</keyword>
<gene>
    <name evidence="2" type="ORF">JOC54_004293</name>
</gene>
<accession>A0ABS2SZN6</accession>
<comment type="caution">
    <text evidence="2">The sequence shown here is derived from an EMBL/GenBank/DDBJ whole genome shotgun (WGS) entry which is preliminary data.</text>
</comment>
<keyword evidence="1" id="KW-0472">Membrane</keyword>
<sequence length="239" mass="28021">MFFATLFLPLFIIALFAVVFLLAKNLTRWNIHTYVYIVVLLLFLLSPILYYLMPGKEMETNFFPVEYEELTEDFFNLAELEIDSDPSSYLRKEETIELGDPSPLLIETYNFSLSLLYIERVADLDNEMRVYQYDAEDRSEPFYVSYYTDEWEETNHVLHIGHDDHDPTEVNLFKPSFITSTFRGDSLNEEIMEEAVKIDVSEDGFFYERPSKAYKQGIHIQIPADLEIQVPTLNPITSE</sequence>
<dbReference type="Proteomes" id="UP001179280">
    <property type="component" value="Unassembled WGS sequence"/>
</dbReference>
<keyword evidence="1 2" id="KW-0812">Transmembrane</keyword>
<protein>
    <submittedName>
        <fullName evidence="2">Energy-coupling factor transporter transmembrane protein EcfT</fullName>
    </submittedName>
</protein>
<organism evidence="2 3">
    <name type="scientific">Shouchella xiaoxiensis</name>
    <dbReference type="NCBI Taxonomy" id="766895"/>
    <lineage>
        <taxon>Bacteria</taxon>
        <taxon>Bacillati</taxon>
        <taxon>Bacillota</taxon>
        <taxon>Bacilli</taxon>
        <taxon>Bacillales</taxon>
        <taxon>Bacillaceae</taxon>
        <taxon>Shouchella</taxon>
    </lineage>
</organism>